<keyword evidence="4" id="KW-0963">Cytoplasm</keyword>
<evidence type="ECO:0000256" key="4">
    <source>
        <dbReference type="ARBA" id="ARBA00022490"/>
    </source>
</evidence>
<protein>
    <recommendedName>
        <fullName evidence="9">Peptidyl-tRNA hydrolase ArfB</fullName>
        <ecNumber evidence="3">3.1.1.29</ecNumber>
    </recommendedName>
    <alternativeName>
        <fullName evidence="10">Alternative ribosome-rescue factor B</fullName>
    </alternativeName>
</protein>
<dbReference type="GO" id="GO:0004045">
    <property type="term" value="F:peptidyl-tRNA hydrolase activity"/>
    <property type="evidence" value="ECO:0007669"/>
    <property type="project" value="UniProtKB-EC"/>
</dbReference>
<proteinExistence type="inferred from homology"/>
<dbReference type="PANTHER" id="PTHR47814:SF1">
    <property type="entry name" value="PEPTIDYL-TRNA HYDROLASE ARFB"/>
    <property type="match status" value="1"/>
</dbReference>
<sequence>MLIISNNVSIPDEEIELSAIRAQGSGGQNVNKVSSAIHLRFDINASSLPEFYKERLLQLKDSRITKEGVVVIKAQQFRTQEKNREDALQRLQLLIRSVSVVQKARQPTKPTRSSQRKRVDSKTRRGQIKSLRGRVTD</sequence>
<evidence type="ECO:0000256" key="2">
    <source>
        <dbReference type="ARBA" id="ARBA00010835"/>
    </source>
</evidence>
<name>A0A1H9DNE3_9GAMM</name>
<dbReference type="PROSITE" id="PS00745">
    <property type="entry name" value="RF_PROK_I"/>
    <property type="match status" value="1"/>
</dbReference>
<reference evidence="14" key="1">
    <citation type="submission" date="2016-10" db="EMBL/GenBank/DDBJ databases">
        <authorList>
            <person name="Varghese N."/>
            <person name="Submissions S."/>
        </authorList>
    </citation>
    <scope>NUCLEOTIDE SEQUENCE [LARGE SCALE GENOMIC DNA]</scope>
    <source>
        <strain evidence="14">DSM 18887</strain>
    </source>
</reference>
<gene>
    <name evidence="13" type="ORF">SAMN03080615_00647</name>
</gene>
<evidence type="ECO:0000256" key="11">
    <source>
        <dbReference type="SAM" id="MobiDB-lite"/>
    </source>
</evidence>
<dbReference type="GO" id="GO:0072344">
    <property type="term" value="P:rescue of stalled ribosome"/>
    <property type="evidence" value="ECO:0007669"/>
    <property type="project" value="TreeGrafter"/>
</dbReference>
<comment type="catalytic activity">
    <reaction evidence="7">
        <text>an N-acyl-L-alpha-aminoacyl-tRNA + H2O = an N-acyl-L-amino acid + a tRNA + H(+)</text>
        <dbReference type="Rhea" id="RHEA:54448"/>
        <dbReference type="Rhea" id="RHEA-COMP:10123"/>
        <dbReference type="Rhea" id="RHEA-COMP:13883"/>
        <dbReference type="ChEBI" id="CHEBI:15377"/>
        <dbReference type="ChEBI" id="CHEBI:15378"/>
        <dbReference type="ChEBI" id="CHEBI:59874"/>
        <dbReference type="ChEBI" id="CHEBI:78442"/>
        <dbReference type="ChEBI" id="CHEBI:138191"/>
        <dbReference type="EC" id="3.1.1.29"/>
    </reaction>
</comment>
<evidence type="ECO:0000256" key="6">
    <source>
        <dbReference type="ARBA" id="ARBA00022845"/>
    </source>
</evidence>
<evidence type="ECO:0000256" key="8">
    <source>
        <dbReference type="ARBA" id="ARBA00063421"/>
    </source>
</evidence>
<evidence type="ECO:0000259" key="12">
    <source>
        <dbReference type="PROSITE" id="PS00745"/>
    </source>
</evidence>
<feature type="region of interest" description="Disordered" evidence="11">
    <location>
        <begin position="102"/>
        <end position="137"/>
    </location>
</feature>
<evidence type="ECO:0000256" key="3">
    <source>
        <dbReference type="ARBA" id="ARBA00013260"/>
    </source>
</evidence>
<dbReference type="GO" id="GO:0006417">
    <property type="term" value="P:regulation of translation"/>
    <property type="evidence" value="ECO:0007669"/>
    <property type="project" value="UniProtKB-KW"/>
</dbReference>
<dbReference type="SUPFAM" id="SSF75620">
    <property type="entry name" value="Release factor"/>
    <property type="match status" value="1"/>
</dbReference>
<dbReference type="OrthoDB" id="9815709at2"/>
<dbReference type="AlphaFoldDB" id="A0A1H9DNE3"/>
<evidence type="ECO:0000256" key="5">
    <source>
        <dbReference type="ARBA" id="ARBA00022801"/>
    </source>
</evidence>
<dbReference type="GO" id="GO:0003747">
    <property type="term" value="F:translation release factor activity"/>
    <property type="evidence" value="ECO:0007669"/>
    <property type="project" value="InterPro"/>
</dbReference>
<dbReference type="STRING" id="355243.SAMN03080615_00647"/>
<evidence type="ECO:0000256" key="7">
    <source>
        <dbReference type="ARBA" id="ARBA00048707"/>
    </source>
</evidence>
<evidence type="ECO:0000256" key="1">
    <source>
        <dbReference type="ARBA" id="ARBA00004496"/>
    </source>
</evidence>
<dbReference type="Gene3D" id="3.30.160.20">
    <property type="match status" value="1"/>
</dbReference>
<dbReference type="GO" id="GO:0005737">
    <property type="term" value="C:cytoplasm"/>
    <property type="evidence" value="ECO:0007669"/>
    <property type="project" value="UniProtKB-SubCell"/>
</dbReference>
<dbReference type="NCBIfam" id="NF006718">
    <property type="entry name" value="PRK09256.1"/>
    <property type="match status" value="1"/>
</dbReference>
<comment type="similarity">
    <text evidence="2">Belongs to the prokaryotic/mitochondrial release factor family.</text>
</comment>
<evidence type="ECO:0000313" key="13">
    <source>
        <dbReference type="EMBL" id="SEQ15026.1"/>
    </source>
</evidence>
<dbReference type="Pfam" id="PF00472">
    <property type="entry name" value="RF-1"/>
    <property type="match status" value="1"/>
</dbReference>
<dbReference type="EC" id="3.1.1.29" evidence="3"/>
<keyword evidence="6" id="KW-0810">Translation regulation</keyword>
<dbReference type="EMBL" id="FOGB01000001">
    <property type="protein sequence ID" value="SEQ15026.1"/>
    <property type="molecule type" value="Genomic_DNA"/>
</dbReference>
<evidence type="ECO:0000313" key="14">
    <source>
        <dbReference type="Proteomes" id="UP000198749"/>
    </source>
</evidence>
<evidence type="ECO:0000256" key="10">
    <source>
        <dbReference type="ARBA" id="ARBA00077576"/>
    </source>
</evidence>
<organism evidence="13 14">
    <name type="scientific">Amphritea atlantica</name>
    <dbReference type="NCBI Taxonomy" id="355243"/>
    <lineage>
        <taxon>Bacteria</taxon>
        <taxon>Pseudomonadati</taxon>
        <taxon>Pseudomonadota</taxon>
        <taxon>Gammaproteobacteria</taxon>
        <taxon>Oceanospirillales</taxon>
        <taxon>Oceanospirillaceae</taxon>
        <taxon>Amphritea</taxon>
    </lineage>
</organism>
<comment type="subcellular location">
    <subcellularLocation>
        <location evidence="1">Cytoplasm</location>
    </subcellularLocation>
</comment>
<comment type="subunit">
    <text evidence="8">Associated with 70S ribosomes and polysomes.</text>
</comment>
<dbReference type="PANTHER" id="PTHR47814">
    <property type="entry name" value="PEPTIDYL-TRNA HYDROLASE ARFB"/>
    <property type="match status" value="1"/>
</dbReference>
<dbReference type="InterPro" id="IPR045853">
    <property type="entry name" value="Pep_chain_release_fac_I_sf"/>
</dbReference>
<dbReference type="InterPro" id="IPR000352">
    <property type="entry name" value="Pep_chain_release_fac_I"/>
</dbReference>
<keyword evidence="5" id="KW-0378">Hydrolase</keyword>
<dbReference type="GO" id="GO:0043022">
    <property type="term" value="F:ribosome binding"/>
    <property type="evidence" value="ECO:0007669"/>
    <property type="project" value="TreeGrafter"/>
</dbReference>
<dbReference type="RefSeq" id="WP_091353814.1">
    <property type="nucleotide sequence ID" value="NZ_AP025284.1"/>
</dbReference>
<dbReference type="FunFam" id="3.30.160.20:FF:000029">
    <property type="entry name" value="Peptidyl-tRNA hydrolase YaeJ"/>
    <property type="match status" value="1"/>
</dbReference>
<feature type="domain" description="Prokaryotic-type class I peptide chain release factors" evidence="12">
    <location>
        <begin position="21"/>
        <end position="37"/>
    </location>
</feature>
<accession>A0A1H9DNE3</accession>
<keyword evidence="14" id="KW-1185">Reference proteome</keyword>
<evidence type="ECO:0000256" key="9">
    <source>
        <dbReference type="ARBA" id="ARBA00070375"/>
    </source>
</evidence>
<dbReference type="Proteomes" id="UP000198749">
    <property type="component" value="Unassembled WGS sequence"/>
</dbReference>